<sequence>MVLGVAMLVPALLAGGLMMADVAGYDLAAVHGVSVDAQAWREAGARRAPVVAAAPGGSGTRELRAESRSASRADSGTEEPRLVPPPLRPYRIYNGWVPPDVVSVSYSEPVPSSTEGDGSGKSGKAADGRKKRREPGRDGREESPRGPSPDTARPEPPAEAGGGEEPPEPSSPEPSPTPSPETPPEESAERQEGECSLEWRGTWLWELCADGNRQKI</sequence>
<evidence type="ECO:0000313" key="3">
    <source>
        <dbReference type="Proteomes" id="UP001500320"/>
    </source>
</evidence>
<feature type="region of interest" description="Disordered" evidence="1">
    <location>
        <begin position="106"/>
        <end position="196"/>
    </location>
</feature>
<feature type="compositionally biased region" description="Pro residues" evidence="1">
    <location>
        <begin position="168"/>
        <end position="182"/>
    </location>
</feature>
<reference evidence="3" key="1">
    <citation type="journal article" date="2019" name="Int. J. Syst. Evol. Microbiol.">
        <title>The Global Catalogue of Microorganisms (GCM) 10K type strain sequencing project: providing services to taxonomists for standard genome sequencing and annotation.</title>
        <authorList>
            <consortium name="The Broad Institute Genomics Platform"/>
            <consortium name="The Broad Institute Genome Sequencing Center for Infectious Disease"/>
            <person name="Wu L."/>
            <person name="Ma J."/>
        </authorList>
    </citation>
    <scope>NUCLEOTIDE SEQUENCE [LARGE SCALE GENOMIC DNA]</scope>
    <source>
        <strain evidence="3">JCM 9373</strain>
    </source>
</reference>
<dbReference type="Proteomes" id="UP001500320">
    <property type="component" value="Unassembled WGS sequence"/>
</dbReference>
<name>A0ABP6P475_9ACTN</name>
<evidence type="ECO:0000313" key="2">
    <source>
        <dbReference type="EMBL" id="GAA3165040.1"/>
    </source>
</evidence>
<gene>
    <name evidence="2" type="ORF">GCM10010466_64900</name>
</gene>
<feature type="compositionally biased region" description="Basic and acidic residues" evidence="1">
    <location>
        <begin position="61"/>
        <end position="71"/>
    </location>
</feature>
<proteinExistence type="predicted"/>
<dbReference type="EMBL" id="BAAAUT010000088">
    <property type="protein sequence ID" value="GAA3165040.1"/>
    <property type="molecule type" value="Genomic_DNA"/>
</dbReference>
<protein>
    <submittedName>
        <fullName evidence="2">Uncharacterized protein</fullName>
    </submittedName>
</protein>
<evidence type="ECO:0000256" key="1">
    <source>
        <dbReference type="SAM" id="MobiDB-lite"/>
    </source>
</evidence>
<organism evidence="2 3">
    <name type="scientific">Planomonospora alba</name>
    <dbReference type="NCBI Taxonomy" id="161354"/>
    <lineage>
        <taxon>Bacteria</taxon>
        <taxon>Bacillati</taxon>
        <taxon>Actinomycetota</taxon>
        <taxon>Actinomycetes</taxon>
        <taxon>Streptosporangiales</taxon>
        <taxon>Streptosporangiaceae</taxon>
        <taxon>Planomonospora</taxon>
    </lineage>
</organism>
<keyword evidence="3" id="KW-1185">Reference proteome</keyword>
<feature type="region of interest" description="Disordered" evidence="1">
    <location>
        <begin position="49"/>
        <end position="89"/>
    </location>
</feature>
<comment type="caution">
    <text evidence="2">The sequence shown here is derived from an EMBL/GenBank/DDBJ whole genome shotgun (WGS) entry which is preliminary data.</text>
</comment>
<feature type="compositionally biased region" description="Basic and acidic residues" evidence="1">
    <location>
        <begin position="135"/>
        <end position="144"/>
    </location>
</feature>
<accession>A0ABP6P475</accession>